<dbReference type="RefSeq" id="WP_317549005.1">
    <property type="nucleotide sequence ID" value="NZ_JAWLKE010000006.1"/>
</dbReference>
<gene>
    <name evidence="7" type="ORF">R3P95_17615</name>
</gene>
<dbReference type="GO" id="GO:0016829">
    <property type="term" value="F:lyase activity"/>
    <property type="evidence" value="ECO:0007669"/>
    <property type="project" value="UniProtKB-KW"/>
</dbReference>
<evidence type="ECO:0000256" key="2">
    <source>
        <dbReference type="ARBA" id="ARBA00022679"/>
    </source>
</evidence>
<evidence type="ECO:0000259" key="6">
    <source>
        <dbReference type="PROSITE" id="PS50991"/>
    </source>
</evidence>
<dbReference type="Pfam" id="PF00682">
    <property type="entry name" value="HMGL-like"/>
    <property type="match status" value="1"/>
</dbReference>
<dbReference type="InterPro" id="IPR013785">
    <property type="entry name" value="Aldolase_TIM"/>
</dbReference>
<keyword evidence="2 5" id="KW-0808">Transferase</keyword>
<accession>A0ABU4B1M8</accession>
<dbReference type="InterPro" id="IPR000891">
    <property type="entry name" value="PYR_CT"/>
</dbReference>
<evidence type="ECO:0000256" key="1">
    <source>
        <dbReference type="ARBA" id="ARBA00009405"/>
    </source>
</evidence>
<keyword evidence="8" id="KW-1185">Reference proteome</keyword>
<dbReference type="CDD" id="cd07938">
    <property type="entry name" value="DRE_TIM_HMGL"/>
    <property type="match status" value="1"/>
</dbReference>
<reference evidence="7 8" key="1">
    <citation type="submission" date="2023-10" db="EMBL/GenBank/DDBJ databases">
        <title>Development of a sustainable strategy for remediation of hydrocarbon-contaminated territories based on the waste exchange concept.</title>
        <authorList>
            <person name="Krivoruchko A."/>
        </authorList>
    </citation>
    <scope>NUCLEOTIDE SEQUENCE [LARGE SCALE GENOMIC DNA]</scope>
    <source>
        <strain evidence="7 8">IEGM 1322</strain>
    </source>
</reference>
<dbReference type="PROSITE" id="PS00815">
    <property type="entry name" value="AIPM_HOMOCIT_SYNTH_1"/>
    <property type="match status" value="1"/>
</dbReference>
<evidence type="ECO:0000256" key="5">
    <source>
        <dbReference type="RuleBase" id="RU003523"/>
    </source>
</evidence>
<dbReference type="EMBL" id="JAWLKE010000006">
    <property type="protein sequence ID" value="MDV6232374.1"/>
    <property type="molecule type" value="Genomic_DNA"/>
</dbReference>
<comment type="caution">
    <text evidence="7">The sequence shown here is derived from an EMBL/GenBank/DDBJ whole genome shotgun (WGS) entry which is preliminary data.</text>
</comment>
<dbReference type="PROSITE" id="PS50991">
    <property type="entry name" value="PYR_CT"/>
    <property type="match status" value="1"/>
</dbReference>
<evidence type="ECO:0000313" key="8">
    <source>
        <dbReference type="Proteomes" id="UP001185899"/>
    </source>
</evidence>
<sequence length="293" mass="30817">MPRVHITDVYLRDGLQDEKCIVPTEDKLAVLDATLASGITTVEIASFVSPTRVPQMADAEEVVSRAPRRSDIRYTALTLNGRGVHRAAETDIDVIQVVTSASEGHSRANAGRSSEDALQDLHRAVAAHPDRTFIGGVSTAFVCPFDGIITPARLVEVCTRMADIGVSSLGLADTLGIATTDQVLAGADAVRKALPELTISLHLHNAHDQALETAVRAVLDLEIEYFDSALAGYGGCPFAPGAHGNLATEQLVDRFHRAGIDTGIDTAALAAAADLARSVVDRALPLPTSASAL</sequence>
<evidence type="ECO:0000256" key="3">
    <source>
        <dbReference type="ARBA" id="ARBA00022723"/>
    </source>
</evidence>
<dbReference type="NCBIfam" id="NF004283">
    <property type="entry name" value="PRK05692.1"/>
    <property type="match status" value="1"/>
</dbReference>
<evidence type="ECO:0000256" key="4">
    <source>
        <dbReference type="ARBA" id="ARBA00023239"/>
    </source>
</evidence>
<comment type="similarity">
    <text evidence="5">Belongs to the alpha-IPM synthase/homocitrate synthase family.</text>
</comment>
<protein>
    <submittedName>
        <fullName evidence="7">Hydroxymethylglutaryl-CoA lyase</fullName>
    </submittedName>
</protein>
<name>A0ABU4B1M8_9NOCA</name>
<feature type="domain" description="Pyruvate carboxyltransferase" evidence="6">
    <location>
        <begin position="4"/>
        <end position="270"/>
    </location>
</feature>
<organism evidence="7 8">
    <name type="scientific">Rhodococcus cercidiphylli</name>
    <dbReference type="NCBI Taxonomy" id="489916"/>
    <lineage>
        <taxon>Bacteria</taxon>
        <taxon>Bacillati</taxon>
        <taxon>Actinomycetota</taxon>
        <taxon>Actinomycetes</taxon>
        <taxon>Mycobacteriales</taxon>
        <taxon>Nocardiaceae</taxon>
        <taxon>Rhodococcus</taxon>
    </lineage>
</organism>
<dbReference type="PANTHER" id="PTHR42738">
    <property type="entry name" value="HYDROXYMETHYLGLUTARYL-COA LYASE"/>
    <property type="match status" value="1"/>
</dbReference>
<dbReference type="InterPro" id="IPR043594">
    <property type="entry name" value="HMGL"/>
</dbReference>
<dbReference type="Proteomes" id="UP001185899">
    <property type="component" value="Unassembled WGS sequence"/>
</dbReference>
<keyword evidence="4 7" id="KW-0456">Lyase</keyword>
<comment type="similarity">
    <text evidence="1">Belongs to the HMG-CoA lyase family.</text>
</comment>
<dbReference type="InterPro" id="IPR002034">
    <property type="entry name" value="AIPM/Hcit_synth_CS"/>
</dbReference>
<dbReference type="SUPFAM" id="SSF51569">
    <property type="entry name" value="Aldolase"/>
    <property type="match status" value="1"/>
</dbReference>
<dbReference type="PANTHER" id="PTHR42738:SF7">
    <property type="entry name" value="HYDROXYMETHYLGLUTARYL-COA LYASE"/>
    <property type="match status" value="1"/>
</dbReference>
<proteinExistence type="inferred from homology"/>
<dbReference type="Gene3D" id="3.20.20.70">
    <property type="entry name" value="Aldolase class I"/>
    <property type="match status" value="1"/>
</dbReference>
<evidence type="ECO:0000313" key="7">
    <source>
        <dbReference type="EMBL" id="MDV6232374.1"/>
    </source>
</evidence>
<keyword evidence="3" id="KW-0479">Metal-binding</keyword>